<protein>
    <submittedName>
        <fullName evidence="1">Uncharacterized protein</fullName>
    </submittedName>
</protein>
<dbReference type="Proteomes" id="UP000297295">
    <property type="component" value="Unassembled WGS sequence"/>
</dbReference>
<gene>
    <name evidence="1" type="ORF">CUN85_03465</name>
</gene>
<reference evidence="1 2" key="1">
    <citation type="submission" date="2017-11" db="EMBL/GenBank/DDBJ databases">
        <title>Isolation and Characterization of Methanogenic Archaea from Saline Meromictic Lake at Siberia.</title>
        <authorList>
            <person name="Shen Y."/>
            <person name="Huang H.-H."/>
            <person name="Lai M.-C."/>
            <person name="Chen S.-C."/>
        </authorList>
    </citation>
    <scope>NUCLEOTIDE SEQUENCE [LARGE SCALE GENOMIC DNA]</scope>
    <source>
        <strain evidence="1 2">SY-01</strain>
    </source>
</reference>
<dbReference type="RefSeq" id="WP_135388944.1">
    <property type="nucleotide sequence ID" value="NZ_PGGK01000003.1"/>
</dbReference>
<evidence type="ECO:0000313" key="1">
    <source>
        <dbReference type="EMBL" id="TGC10564.1"/>
    </source>
</evidence>
<accession>A0A4E0QBL4</accession>
<keyword evidence="2" id="KW-1185">Reference proteome</keyword>
<sequence>MIRLENMFPQAFLVGVVKMVDKDGPLETIRWLQEIGEELATLEGPGFEGARENSINYLPICPFGSEITEFIEIYGYPAEFNDIVNKMYELKNASDKPWKYPALTHVMGVLQHSYSTKRAALAGAELYNLGSKSPKGEFKQYNEEALEKAGMAKEVIEELLERSFYVYKIVHPDKE</sequence>
<dbReference type="AlphaFoldDB" id="A0A4E0QBL4"/>
<proteinExistence type="predicted"/>
<dbReference type="OrthoDB" id="122981at2157"/>
<evidence type="ECO:0000313" key="2">
    <source>
        <dbReference type="Proteomes" id="UP000297295"/>
    </source>
</evidence>
<name>A0A4E0QBL4_9EURY</name>
<dbReference type="EMBL" id="PGGK01000003">
    <property type="protein sequence ID" value="TGC10564.1"/>
    <property type="molecule type" value="Genomic_DNA"/>
</dbReference>
<comment type="caution">
    <text evidence="1">The sequence shown here is derived from an EMBL/GenBank/DDBJ whole genome shotgun (WGS) entry which is preliminary data.</text>
</comment>
<organism evidence="1 2">
    <name type="scientific">Methanolobus halotolerans</name>
    <dbReference type="NCBI Taxonomy" id="2052935"/>
    <lineage>
        <taxon>Archaea</taxon>
        <taxon>Methanobacteriati</taxon>
        <taxon>Methanobacteriota</taxon>
        <taxon>Stenosarchaea group</taxon>
        <taxon>Methanomicrobia</taxon>
        <taxon>Methanosarcinales</taxon>
        <taxon>Methanosarcinaceae</taxon>
        <taxon>Methanolobus</taxon>
    </lineage>
</organism>